<dbReference type="AlphaFoldDB" id="A0A9X0WMD2"/>
<dbReference type="Proteomes" id="UP000676511">
    <property type="component" value="Chromosome"/>
</dbReference>
<dbReference type="NCBIfam" id="TIGR01760">
    <property type="entry name" value="tape_meas_TP901"/>
    <property type="match status" value="1"/>
</dbReference>
<dbReference type="RefSeq" id="WP_200771882.1">
    <property type="nucleotide sequence ID" value="NZ_CP072329.1"/>
</dbReference>
<keyword evidence="7" id="KW-1185">Reference proteome</keyword>
<evidence type="ECO:0000256" key="2">
    <source>
        <dbReference type="SAM" id="Coils"/>
    </source>
</evidence>
<evidence type="ECO:0000313" key="6">
    <source>
        <dbReference type="EMBL" id="QUB39812.1"/>
    </source>
</evidence>
<dbReference type="SUPFAM" id="SSF48371">
    <property type="entry name" value="ARM repeat"/>
    <property type="match status" value="1"/>
</dbReference>
<gene>
    <name evidence="5" type="ORF">BTU61_00580</name>
    <name evidence="6" type="ORF">J4854_05035</name>
</gene>
<dbReference type="InterPro" id="IPR010090">
    <property type="entry name" value="Phage_tape_meas"/>
</dbReference>
<protein>
    <submittedName>
        <fullName evidence="5">Phage tail tape measure protein</fullName>
    </submittedName>
</protein>
<feature type="transmembrane region" description="Helical" evidence="3">
    <location>
        <begin position="588"/>
        <end position="616"/>
    </location>
</feature>
<proteinExistence type="predicted"/>
<dbReference type="EMBL" id="CP072329">
    <property type="protein sequence ID" value="QUB39812.1"/>
    <property type="molecule type" value="Genomic_DNA"/>
</dbReference>
<feature type="domain" description="Phage tail tape measure protein" evidence="4">
    <location>
        <begin position="315"/>
        <end position="470"/>
    </location>
</feature>
<dbReference type="Pfam" id="PF10145">
    <property type="entry name" value="PhageMin_Tail"/>
    <property type="match status" value="1"/>
</dbReference>
<evidence type="ECO:0000256" key="3">
    <source>
        <dbReference type="SAM" id="Phobius"/>
    </source>
</evidence>
<evidence type="ECO:0000256" key="1">
    <source>
        <dbReference type="ARBA" id="ARBA00022612"/>
    </source>
</evidence>
<keyword evidence="1" id="KW-1188">Viral release from host cell</keyword>
<keyword evidence="3" id="KW-0472">Membrane</keyword>
<sequence length="1038" mass="111525">MAGTIKGITIEIGGDTQPLQKALKGVNHEALEASRELKQIDKALKFDTGNVTLLTQKQEVLAKQVQTTKEKLETLRQAQSQVEAQFQSGKIGADQYRAFQREVEITQNTLKSYENKLEGVNRALEQNGSSVTSNKSKLAALGAEQNQLASESEKVASSFKLQESQLGRNASESEKLALAQKKVAAQSEIVEKQIANLERQLELTKAEYGENSVEANKLEKSLNETKTAYHHLRDEMSSMSGASDNANHSLVETNNLLRSEILANFSEKLNEISQKLIDFGKATLEAFREVDEVMDIIVTKTGASGKALDEMTDIAKGLATEIPTDFQTVGSAVGELNTQFGLTGDALKDASATLIKYAEINGSDVTESAISAKQAIEAYGLETSDLNRVLDTITYTAQATGVSVQDLMTKAIQGAPQIKALGLSFDEGVALMGQFEKSGVDSSATLSSLSKAAVNYAAKGKTLSEGLRETVEQIRNSTSETEALTLASSIFGTKAAPRMVDAIKRGALSFDDLAGTAEKAKGVVASTYEATLDPIDQFTLAQNAAKEAMAEVGGAIAETLAPFLQQLVPLLKSVAEWFVNLPEPVREFILVVGGLVTVAGILLPIIVALQAAALALGTTIGGMLAAAAPIVGIVLAVIAAVALLVIGIKELWEHNEAFRAAVTDAWNAIYSTISFIVQQVVDFVMEIWGTLVSWWQENHQLIQDAATTVWNAISTVITTIMDLIGPYLTAVWENIKLVVTTAWDIIKTIIETVLNVILSIITLVMQVITGDWSGAWETIKQIVSTIWEGIQSIIGTILNAIWQFIVNSWNGIRDSVSNILSALSSLFSSIWNAIQSTVTGIVQGIASTLSNIWNGILQTISNVLNNIFSTVRNIWDGIKNAISGAIDGAKNAVSSAINAIKNLFNFHISWPHIPLPHFSVSGSANPLDWLKGDIPRIGIEWYAKGGILTKPTIFGLNGTNLLAGGEAGREAVLPLNRETLGQIGRGIVSTLDALPQITITISDVVIREEADLERLAEHVAGRLAEELARQKQLKGLGT</sequence>
<evidence type="ECO:0000313" key="5">
    <source>
        <dbReference type="EMBL" id="MBK4778707.1"/>
    </source>
</evidence>
<evidence type="ECO:0000313" key="7">
    <source>
        <dbReference type="Proteomes" id="UP000676511"/>
    </source>
</evidence>
<dbReference type="Gene3D" id="1.20.120.20">
    <property type="entry name" value="Apolipoprotein"/>
    <property type="match status" value="2"/>
</dbReference>
<reference evidence="6 7" key="2">
    <citation type="submission" date="2021-03" db="EMBL/GenBank/DDBJ databases">
        <title>Human Oral Microbial Genomes.</title>
        <authorList>
            <person name="Johnston C.D."/>
            <person name="Chen T."/>
            <person name="Dewhirst F.E."/>
        </authorList>
    </citation>
    <scope>NUCLEOTIDE SEQUENCE [LARGE SCALE GENOMIC DNA]</scope>
    <source>
        <strain evidence="6 7">CCUG 66490</strain>
    </source>
</reference>
<evidence type="ECO:0000313" key="8">
    <source>
        <dbReference type="Proteomes" id="UP001138780"/>
    </source>
</evidence>
<keyword evidence="3" id="KW-1133">Transmembrane helix</keyword>
<feature type="coiled-coil region" evidence="2">
    <location>
        <begin position="180"/>
        <end position="235"/>
    </location>
</feature>
<feature type="coiled-coil region" evidence="2">
    <location>
        <begin position="58"/>
        <end position="123"/>
    </location>
</feature>
<accession>A0A9X0WMD2</accession>
<keyword evidence="2" id="KW-0175">Coiled coil</keyword>
<dbReference type="Proteomes" id="UP001138780">
    <property type="component" value="Unassembled WGS sequence"/>
</dbReference>
<dbReference type="PANTHER" id="PTHR37813:SF1">
    <property type="entry name" value="FELS-2 PROPHAGE PROTEIN"/>
    <property type="match status" value="1"/>
</dbReference>
<dbReference type="InterPro" id="IPR016024">
    <property type="entry name" value="ARM-type_fold"/>
</dbReference>
<dbReference type="PANTHER" id="PTHR37813">
    <property type="entry name" value="FELS-2 PROPHAGE PROTEIN"/>
    <property type="match status" value="1"/>
</dbReference>
<dbReference type="EMBL" id="MRXX01000001">
    <property type="protein sequence ID" value="MBK4778707.1"/>
    <property type="molecule type" value="Genomic_DNA"/>
</dbReference>
<keyword evidence="3" id="KW-0812">Transmembrane</keyword>
<evidence type="ECO:0000259" key="4">
    <source>
        <dbReference type="Pfam" id="PF10145"/>
    </source>
</evidence>
<reference evidence="5" key="1">
    <citation type="submission" date="2016-12" db="EMBL/GenBank/DDBJ databases">
        <title>Draft genome of Streptococcus lactarius CCUG 66490T type strain.</title>
        <authorList>
            <person name="Salva-Serra F."/>
            <person name="Engstrom-Jakobsson H."/>
            <person name="Thorell K."/>
            <person name="Gomila M."/>
            <person name="Gonzales-Siles L."/>
            <person name="Busquets A."/>
            <person name="Jaen-Luchoro D."/>
            <person name="Karlsson R."/>
            <person name="Kristiansson E."/>
            <person name="Moore E."/>
        </authorList>
    </citation>
    <scope>NUCLEOTIDE SEQUENCE</scope>
    <source>
        <strain evidence="5">CCUG 66490</strain>
    </source>
</reference>
<organism evidence="5 8">
    <name type="scientific">Streptococcus lactarius</name>
    <dbReference type="NCBI Taxonomy" id="684066"/>
    <lineage>
        <taxon>Bacteria</taxon>
        <taxon>Bacillati</taxon>
        <taxon>Bacillota</taxon>
        <taxon>Bacilli</taxon>
        <taxon>Lactobacillales</taxon>
        <taxon>Streptococcaceae</taxon>
        <taxon>Streptococcus</taxon>
    </lineage>
</organism>
<name>A0A9X0WMD2_9STRE</name>
<feature type="transmembrane region" description="Helical" evidence="3">
    <location>
        <begin position="623"/>
        <end position="648"/>
    </location>
</feature>